<evidence type="ECO:0000256" key="12">
    <source>
        <dbReference type="ARBA" id="ARBA00023157"/>
    </source>
</evidence>
<evidence type="ECO:0000256" key="20">
    <source>
        <dbReference type="RuleBase" id="RU362060"/>
    </source>
</evidence>
<comment type="subcellular location">
    <subcellularLocation>
        <location evidence="20">Secreted</location>
    </subcellularLocation>
</comment>
<feature type="binding site" evidence="17">
    <location>
        <position position="96"/>
    </location>
    <ligand>
        <name>Ca(2+)</name>
        <dbReference type="ChEBI" id="CHEBI:29108"/>
        <label>1</label>
    </ligand>
</feature>
<evidence type="ECO:0000256" key="7">
    <source>
        <dbReference type="ARBA" id="ARBA00022723"/>
    </source>
</evidence>
<evidence type="ECO:0000256" key="13">
    <source>
        <dbReference type="ARBA" id="ARBA00023180"/>
    </source>
</evidence>
<gene>
    <name evidence="22" type="ORF">MUK42_05014</name>
</gene>
<dbReference type="PRINTS" id="PR00461">
    <property type="entry name" value="PLPEROXIDASE"/>
</dbReference>
<dbReference type="PANTHER" id="PTHR31235">
    <property type="entry name" value="PEROXIDASE 25-RELATED"/>
    <property type="match status" value="1"/>
</dbReference>
<evidence type="ECO:0000256" key="9">
    <source>
        <dbReference type="ARBA" id="ARBA00022837"/>
    </source>
</evidence>
<sequence>MYVAVYIRGSKGSFCWPTRRLAEMKTASFLLLLAMAMAVGSCARCQAAGLKKGFYKKTCPQAEETVRSIVGKHASADSELPAKLLRLFFHDCFVRGCDASILIESTADNTAEKDAGPNLSLAGFDVIEEVKTSLETACPGTVSCADIVALAARDSVSLQFGKLLWKVKTGRRDGTISRQSEALSDLPSPASNFSVLAGQFAGKGLHVDDLVVLSGAHTIGVGHCNLFSQRLYNFTGRNAADDADPSLDPAYAALLKTKCRSLADNTTTVAMDPGSSTEFDSHYYANLRERRGLFVSDAALLTDRRSAKLVGKLLRPGDFFDAFKNSITRMGAIGVLTGTAGEIRNKCSVVNS</sequence>
<feature type="binding site" evidence="17">
    <location>
        <position position="272"/>
    </location>
    <ligand>
        <name>Ca(2+)</name>
        <dbReference type="ChEBI" id="CHEBI:29108"/>
        <label>2</label>
    </ligand>
</feature>
<feature type="disulfide bond" evidence="19">
    <location>
        <begin position="144"/>
        <end position="347"/>
    </location>
</feature>
<evidence type="ECO:0000256" key="15">
    <source>
        <dbReference type="PIRSR" id="PIRSR600823-1"/>
    </source>
</evidence>
<feature type="binding site" evidence="17">
    <location>
        <position position="100"/>
    </location>
    <ligand>
        <name>Ca(2+)</name>
        <dbReference type="ChEBI" id="CHEBI:29108"/>
        <label>1</label>
    </ligand>
</feature>
<keyword evidence="11 17" id="KW-0408">Iron</keyword>
<organism evidence="22 23">
    <name type="scientific">Musa troglodytarum</name>
    <name type="common">fe'i banana</name>
    <dbReference type="NCBI Taxonomy" id="320322"/>
    <lineage>
        <taxon>Eukaryota</taxon>
        <taxon>Viridiplantae</taxon>
        <taxon>Streptophyta</taxon>
        <taxon>Embryophyta</taxon>
        <taxon>Tracheophyta</taxon>
        <taxon>Spermatophyta</taxon>
        <taxon>Magnoliopsida</taxon>
        <taxon>Liliopsida</taxon>
        <taxon>Zingiberales</taxon>
        <taxon>Musaceae</taxon>
        <taxon>Musa</taxon>
    </lineage>
</organism>
<comment type="cofactor">
    <cofactor evidence="17 20">
        <name>Ca(2+)</name>
        <dbReference type="ChEBI" id="CHEBI:29108"/>
    </cofactor>
    <text evidence="17 20">Binds 2 calcium ions per subunit.</text>
</comment>
<evidence type="ECO:0000256" key="2">
    <source>
        <dbReference type="ARBA" id="ARBA00002322"/>
    </source>
</evidence>
<dbReference type="Gene3D" id="1.10.520.10">
    <property type="match status" value="1"/>
</dbReference>
<keyword evidence="5 20" id="KW-0575">Peroxidase</keyword>
<comment type="cofactor">
    <cofactor evidence="17 20">
        <name>heme b</name>
        <dbReference type="ChEBI" id="CHEBI:60344"/>
    </cofactor>
    <text evidence="17 20">Binds 1 heme b (iron(II)-protoporphyrin IX) group per subunit.</text>
</comment>
<evidence type="ECO:0000256" key="17">
    <source>
        <dbReference type="PIRSR" id="PIRSR600823-3"/>
    </source>
</evidence>
<dbReference type="SUPFAM" id="SSF48113">
    <property type="entry name" value="Heme-dependent peroxidases"/>
    <property type="match status" value="1"/>
</dbReference>
<feature type="binding site" evidence="17">
    <location>
        <position position="94"/>
    </location>
    <ligand>
        <name>Ca(2+)</name>
        <dbReference type="ChEBI" id="CHEBI:29108"/>
        <label>1</label>
    </ligand>
</feature>
<feature type="binding site" description="axial binding residue" evidence="17">
    <location>
        <position position="217"/>
    </location>
    <ligand>
        <name>heme b</name>
        <dbReference type="ChEBI" id="CHEBI:60344"/>
    </ligand>
    <ligandPart>
        <name>Fe</name>
        <dbReference type="ChEBI" id="CHEBI:18248"/>
    </ligandPart>
</feature>
<dbReference type="GO" id="GO:0042744">
    <property type="term" value="P:hydrogen peroxide catabolic process"/>
    <property type="evidence" value="ECO:0007669"/>
    <property type="project" value="UniProtKB-KW"/>
</dbReference>
<keyword evidence="13" id="KW-0325">Glycoprotein</keyword>
<dbReference type="InterPro" id="IPR002016">
    <property type="entry name" value="Haem_peroxidase"/>
</dbReference>
<evidence type="ECO:0000256" key="11">
    <source>
        <dbReference type="ARBA" id="ARBA00023004"/>
    </source>
</evidence>
<keyword evidence="8" id="KW-0732">Signal</keyword>
<feature type="binding site" evidence="17">
    <location>
        <position position="280"/>
    </location>
    <ligand>
        <name>Ca(2+)</name>
        <dbReference type="ChEBI" id="CHEBI:29108"/>
        <label>2</label>
    </ligand>
</feature>
<feature type="binding site" evidence="17">
    <location>
        <position position="98"/>
    </location>
    <ligand>
        <name>Ca(2+)</name>
        <dbReference type="ChEBI" id="CHEBI:29108"/>
        <label>1</label>
    </ligand>
</feature>
<feature type="active site" description="Proton acceptor" evidence="15">
    <location>
        <position position="90"/>
    </location>
</feature>
<keyword evidence="7 17" id="KW-0479">Metal-binding</keyword>
<dbReference type="OrthoDB" id="2113341at2759"/>
<dbReference type="PROSITE" id="PS00435">
    <property type="entry name" value="PEROXIDASE_1"/>
    <property type="match status" value="1"/>
</dbReference>
<evidence type="ECO:0000256" key="10">
    <source>
        <dbReference type="ARBA" id="ARBA00023002"/>
    </source>
</evidence>
<evidence type="ECO:0000256" key="4">
    <source>
        <dbReference type="ARBA" id="ARBA00022525"/>
    </source>
</evidence>
<dbReference type="GO" id="GO:0020037">
    <property type="term" value="F:heme binding"/>
    <property type="evidence" value="ECO:0007669"/>
    <property type="project" value="UniProtKB-UniRule"/>
</dbReference>
<evidence type="ECO:0000256" key="14">
    <source>
        <dbReference type="ARBA" id="ARBA00023324"/>
    </source>
</evidence>
<feature type="binding site" evidence="16">
    <location>
        <position position="187"/>
    </location>
    <ligand>
        <name>substrate</name>
    </ligand>
</feature>
<keyword evidence="6 20" id="KW-0349">Heme</keyword>
<dbReference type="FunFam" id="1.10.520.10:FF:000001">
    <property type="entry name" value="Peroxidase"/>
    <property type="match status" value="1"/>
</dbReference>
<keyword evidence="14 20" id="KW-0376">Hydrogen peroxide</keyword>
<dbReference type="InterPro" id="IPR033905">
    <property type="entry name" value="Secretory_peroxidase"/>
</dbReference>
<dbReference type="InterPro" id="IPR000823">
    <property type="entry name" value="Peroxidase_pln"/>
</dbReference>
<dbReference type="EC" id="1.11.1.7" evidence="20"/>
<comment type="function">
    <text evidence="2">Removal of H(2)O(2), oxidation of toxic reductants, biosynthesis and degradation of lignin, suberization, auxin catabolism, response to environmental stresses such as wounding, pathogen attack and oxidative stress. These functions might be dependent on each isozyme/isoform in each plant tissue.</text>
</comment>
<feature type="disulfide bond" evidence="19">
    <location>
        <begin position="224"/>
        <end position="259"/>
    </location>
</feature>
<evidence type="ECO:0000256" key="1">
    <source>
        <dbReference type="ARBA" id="ARBA00000189"/>
    </source>
</evidence>
<dbReference type="EMBL" id="CP097503">
    <property type="protein sequence ID" value="URD84225.1"/>
    <property type="molecule type" value="Genomic_DNA"/>
</dbReference>
<keyword evidence="10 20" id="KW-0560">Oxidoreductase</keyword>
<dbReference type="GO" id="GO:0140825">
    <property type="term" value="F:lactoperoxidase activity"/>
    <property type="evidence" value="ECO:0007669"/>
    <property type="project" value="UniProtKB-EC"/>
</dbReference>
<dbReference type="Gene3D" id="1.10.420.10">
    <property type="entry name" value="Peroxidase, domain 2"/>
    <property type="match status" value="1"/>
</dbReference>
<evidence type="ECO:0000313" key="22">
    <source>
        <dbReference type="EMBL" id="URD84225.1"/>
    </source>
</evidence>
<dbReference type="CDD" id="cd00693">
    <property type="entry name" value="secretory_peroxidase"/>
    <property type="match status" value="1"/>
</dbReference>
<proteinExistence type="inferred from homology"/>
<feature type="domain" description="Plant heme peroxidase family profile" evidence="21">
    <location>
        <begin position="49"/>
        <end position="351"/>
    </location>
</feature>
<dbReference type="PROSITE" id="PS50873">
    <property type="entry name" value="PEROXIDASE_4"/>
    <property type="match status" value="1"/>
</dbReference>
<comment type="similarity">
    <text evidence="20">Belongs to the peroxidase family. Classical plant (class III) peroxidase subfamily.</text>
</comment>
<keyword evidence="23" id="KW-1185">Reference proteome</keyword>
<keyword evidence="9 17" id="KW-0106">Calcium</keyword>
<protein>
    <recommendedName>
        <fullName evidence="20">Peroxidase</fullName>
        <ecNumber evidence="20">1.11.1.7</ecNumber>
    </recommendedName>
</protein>
<dbReference type="InterPro" id="IPR019793">
    <property type="entry name" value="Peroxidases_heam-ligand_BS"/>
</dbReference>
<dbReference type="GO" id="GO:0005576">
    <property type="term" value="C:extracellular region"/>
    <property type="evidence" value="ECO:0007669"/>
    <property type="project" value="UniProtKB-SubCell"/>
</dbReference>
<keyword evidence="12 19" id="KW-1015">Disulfide bond</keyword>
<feature type="disulfide bond" evidence="19">
    <location>
        <begin position="59"/>
        <end position="138"/>
    </location>
</feature>
<evidence type="ECO:0000256" key="5">
    <source>
        <dbReference type="ARBA" id="ARBA00022559"/>
    </source>
</evidence>
<evidence type="ECO:0000256" key="3">
    <source>
        <dbReference type="ARBA" id="ARBA00006873"/>
    </source>
</evidence>
<reference evidence="22" key="1">
    <citation type="submission" date="2022-05" db="EMBL/GenBank/DDBJ databases">
        <title>The Musa troglodytarum L. genome provides insights into the mechanism of non-climacteric behaviour and enrichment of carotenoids.</title>
        <authorList>
            <person name="Wang J."/>
        </authorList>
    </citation>
    <scope>NUCLEOTIDE SEQUENCE</scope>
    <source>
        <tissue evidence="22">Leaf</tissue>
    </source>
</reference>
<evidence type="ECO:0000259" key="21">
    <source>
        <dbReference type="PROSITE" id="PS50873"/>
    </source>
</evidence>
<keyword evidence="4 20" id="KW-0964">Secreted</keyword>
<dbReference type="Pfam" id="PF00141">
    <property type="entry name" value="peroxidase"/>
    <property type="match status" value="1"/>
</dbReference>
<feature type="binding site" evidence="17">
    <location>
        <position position="112"/>
    </location>
    <ligand>
        <name>Ca(2+)</name>
        <dbReference type="ChEBI" id="CHEBI:29108"/>
        <label>1</label>
    </ligand>
</feature>
<dbReference type="GO" id="GO:0006979">
    <property type="term" value="P:response to oxidative stress"/>
    <property type="evidence" value="ECO:0007669"/>
    <property type="project" value="UniProtKB-UniRule"/>
</dbReference>
<evidence type="ECO:0000256" key="19">
    <source>
        <dbReference type="PIRSR" id="PIRSR600823-5"/>
    </source>
</evidence>
<feature type="site" description="Transition state stabilizer" evidence="18">
    <location>
        <position position="86"/>
    </location>
</feature>
<dbReference type="AlphaFoldDB" id="A0A9E7JKA1"/>
<evidence type="ECO:0000256" key="8">
    <source>
        <dbReference type="ARBA" id="ARBA00022729"/>
    </source>
</evidence>
<accession>A0A9E7JKA1</accession>
<evidence type="ECO:0000256" key="6">
    <source>
        <dbReference type="ARBA" id="ARBA00022617"/>
    </source>
</evidence>
<comment type="catalytic activity">
    <reaction evidence="1 20">
        <text>2 a phenolic donor + H2O2 = 2 a phenolic radical donor + 2 H2O</text>
        <dbReference type="Rhea" id="RHEA:56136"/>
        <dbReference type="ChEBI" id="CHEBI:15377"/>
        <dbReference type="ChEBI" id="CHEBI:16240"/>
        <dbReference type="ChEBI" id="CHEBI:139520"/>
        <dbReference type="ChEBI" id="CHEBI:139521"/>
        <dbReference type="EC" id="1.11.1.7"/>
    </reaction>
</comment>
<feature type="binding site" evidence="17">
    <location>
        <position position="91"/>
    </location>
    <ligand>
        <name>Ca(2+)</name>
        <dbReference type="ChEBI" id="CHEBI:29108"/>
        <label>1</label>
    </ligand>
</feature>
<name>A0A9E7JKA1_9LILI</name>
<dbReference type="GO" id="GO:0046872">
    <property type="term" value="F:metal ion binding"/>
    <property type="evidence" value="ECO:0007669"/>
    <property type="project" value="UniProtKB-UniRule"/>
</dbReference>
<dbReference type="InterPro" id="IPR010255">
    <property type="entry name" value="Haem_peroxidase_sf"/>
</dbReference>
<dbReference type="Proteomes" id="UP001055439">
    <property type="component" value="Chromosome 10"/>
</dbReference>
<feature type="binding site" evidence="17">
    <location>
        <position position="218"/>
    </location>
    <ligand>
        <name>Ca(2+)</name>
        <dbReference type="ChEBI" id="CHEBI:29108"/>
        <label>2</label>
    </ligand>
</feature>
<dbReference type="PRINTS" id="PR00458">
    <property type="entry name" value="PEROXIDASE"/>
</dbReference>
<feature type="disulfide bond" evidence="19">
    <location>
        <begin position="92"/>
        <end position="97"/>
    </location>
</feature>
<comment type="similarity">
    <text evidence="3">Belongs to the peroxidase family. Ascorbate peroxidase subfamily.</text>
</comment>
<evidence type="ECO:0000313" key="23">
    <source>
        <dbReference type="Proteomes" id="UP001055439"/>
    </source>
</evidence>
<evidence type="ECO:0000256" key="16">
    <source>
        <dbReference type="PIRSR" id="PIRSR600823-2"/>
    </source>
</evidence>
<evidence type="ECO:0000256" key="18">
    <source>
        <dbReference type="PIRSR" id="PIRSR600823-4"/>
    </source>
</evidence>
<dbReference type="FunFam" id="1.10.420.10:FF:000008">
    <property type="entry name" value="Peroxidase"/>
    <property type="match status" value="1"/>
</dbReference>